<dbReference type="EMBL" id="CAJVPZ010005316">
    <property type="protein sequence ID" value="CAG8559786.1"/>
    <property type="molecule type" value="Genomic_DNA"/>
</dbReference>
<dbReference type="InterPro" id="IPR027417">
    <property type="entry name" value="P-loop_NTPase"/>
</dbReference>
<dbReference type="OrthoDB" id="2386367at2759"/>
<keyword evidence="2" id="KW-1185">Reference proteome</keyword>
<name>A0A9N9BC67_9GLOM</name>
<evidence type="ECO:0000313" key="1">
    <source>
        <dbReference type="EMBL" id="CAG8559786.1"/>
    </source>
</evidence>
<proteinExistence type="predicted"/>
<dbReference type="Gene3D" id="3.40.50.300">
    <property type="entry name" value="P-loop containing nucleotide triphosphate hydrolases"/>
    <property type="match status" value="1"/>
</dbReference>
<comment type="caution">
    <text evidence="1">The sequence shown here is derived from an EMBL/GenBank/DDBJ whole genome shotgun (WGS) entry which is preliminary data.</text>
</comment>
<accession>A0A9N9BC67</accession>
<organism evidence="1 2">
    <name type="scientific">Racocetra fulgida</name>
    <dbReference type="NCBI Taxonomy" id="60492"/>
    <lineage>
        <taxon>Eukaryota</taxon>
        <taxon>Fungi</taxon>
        <taxon>Fungi incertae sedis</taxon>
        <taxon>Mucoromycota</taxon>
        <taxon>Glomeromycotina</taxon>
        <taxon>Glomeromycetes</taxon>
        <taxon>Diversisporales</taxon>
        <taxon>Gigasporaceae</taxon>
        <taxon>Racocetra</taxon>
    </lineage>
</organism>
<dbReference type="SUPFAM" id="SSF52540">
    <property type="entry name" value="P-loop containing nucleoside triphosphate hydrolases"/>
    <property type="match status" value="1"/>
</dbReference>
<reference evidence="1" key="1">
    <citation type="submission" date="2021-06" db="EMBL/GenBank/DDBJ databases">
        <authorList>
            <person name="Kallberg Y."/>
            <person name="Tangrot J."/>
            <person name="Rosling A."/>
        </authorList>
    </citation>
    <scope>NUCLEOTIDE SEQUENCE</scope>
    <source>
        <strain evidence="1">IN212</strain>
    </source>
</reference>
<sequence>MFIRNDQEIEEIQNHFNEINDRISQQENAIIIIGNTGEGKSTLLGYLTGIPLFSNEDEFGDYIISADNSSGININDRPISQTSLPICREIYWDCPEYRERLFNL</sequence>
<evidence type="ECO:0000313" key="2">
    <source>
        <dbReference type="Proteomes" id="UP000789396"/>
    </source>
</evidence>
<dbReference type="AlphaFoldDB" id="A0A9N9BC67"/>
<gene>
    <name evidence="1" type="ORF">RFULGI_LOCUS5010</name>
</gene>
<protein>
    <submittedName>
        <fullName evidence="1">6678_t:CDS:1</fullName>
    </submittedName>
</protein>
<dbReference type="Proteomes" id="UP000789396">
    <property type="component" value="Unassembled WGS sequence"/>
</dbReference>